<dbReference type="GO" id="GO:0009295">
    <property type="term" value="C:nucleoid"/>
    <property type="evidence" value="ECO:0007669"/>
    <property type="project" value="UniProtKB-SubCell"/>
</dbReference>
<reference evidence="6" key="3">
    <citation type="submission" date="2024-02" db="EMBL/GenBank/DDBJ databases">
        <authorList>
            <consortium name="Clinical and Environmental Microbiology Branch: Whole genome sequencing antimicrobial resistance pathogens in the healthcare setting"/>
        </authorList>
    </citation>
    <scope>NUCLEOTIDE SEQUENCE</scope>
    <source>
        <strain evidence="6">2021DK-00143</strain>
    </source>
</reference>
<reference evidence="8" key="2">
    <citation type="submission" date="2023-08" db="EMBL/GenBank/DDBJ databases">
        <title>WGS of pathogenic bacterial species, Los Angeles County Public Health Laboratories.</title>
        <authorList>
            <person name="Garrigues J.M."/>
            <person name="Green N.M."/>
        </authorList>
    </citation>
    <scope>NUCLEOTIDE SEQUENCE</scope>
    <source>
        <strain evidence="8">LACPHL-BACT-2023-00068</strain>
    </source>
</reference>
<dbReference type="InterPro" id="IPR023859">
    <property type="entry name" value="DNA-bd_curved-DNA"/>
</dbReference>
<comment type="caution">
    <text evidence="7">The sequence shown here is derived from an EMBL/GenBank/DDBJ whole genome shotgun (WGS) entry which is preliminary data.</text>
</comment>
<dbReference type="Gene3D" id="1.10.287.110">
    <property type="entry name" value="DnaJ domain"/>
    <property type="match status" value="1"/>
</dbReference>
<dbReference type="Proteomes" id="UP001236270">
    <property type="component" value="Unassembled WGS sequence"/>
</dbReference>
<dbReference type="Pfam" id="PF01556">
    <property type="entry name" value="DnaJ_C"/>
    <property type="match status" value="1"/>
</dbReference>
<dbReference type="EMBL" id="ABLOKC030000014">
    <property type="protein sequence ID" value="EML1472134.1"/>
    <property type="molecule type" value="Genomic_DNA"/>
</dbReference>
<dbReference type="PANTHER" id="PTHR43096:SF52">
    <property type="entry name" value="DNAJ HOMOLOG 1, MITOCHONDRIAL-RELATED"/>
    <property type="match status" value="1"/>
</dbReference>
<evidence type="ECO:0000259" key="5">
    <source>
        <dbReference type="PROSITE" id="PS50076"/>
    </source>
</evidence>
<keyword evidence="9" id="KW-1185">Reference proteome</keyword>
<keyword evidence="3 4" id="KW-0143">Chaperone</keyword>
<dbReference type="RefSeq" id="WP_043081747.1">
    <property type="nucleotide sequence ID" value="NZ_CBCSIS010000011.1"/>
</dbReference>
<dbReference type="SUPFAM" id="SSF46565">
    <property type="entry name" value="Chaperone J-domain"/>
    <property type="match status" value="1"/>
</dbReference>
<evidence type="ECO:0000313" key="7">
    <source>
        <dbReference type="EMBL" id="KMK14775.1"/>
    </source>
</evidence>
<evidence type="ECO:0000256" key="4">
    <source>
        <dbReference type="HAMAP-Rule" id="MF_01154"/>
    </source>
</evidence>
<protein>
    <recommendedName>
        <fullName evidence="4">Curved DNA-binding protein</fullName>
    </recommendedName>
</protein>
<keyword evidence="2 4" id="KW-0238">DNA-binding</keyword>
<dbReference type="GeneID" id="61382961"/>
<evidence type="ECO:0000256" key="3">
    <source>
        <dbReference type="ARBA" id="ARBA00023186"/>
    </source>
</evidence>
<dbReference type="CDD" id="cd10747">
    <property type="entry name" value="DnaJ_C"/>
    <property type="match status" value="1"/>
</dbReference>
<evidence type="ECO:0000256" key="2">
    <source>
        <dbReference type="ARBA" id="ARBA00023125"/>
    </source>
</evidence>
<dbReference type="HAMAP" id="MF_01154">
    <property type="entry name" value="CbpA"/>
    <property type="match status" value="1"/>
</dbReference>
<dbReference type="InterPro" id="IPR018253">
    <property type="entry name" value="DnaJ_domain_CS"/>
</dbReference>
<dbReference type="InterPro" id="IPR002939">
    <property type="entry name" value="DnaJ_C"/>
</dbReference>
<comment type="function">
    <text evidence="4">DNA-binding protein that preferentially recognizes a curved DNA sequence. It is probably a functional analog of DnaJ; displays overlapping activities with DnaJ, but functions under different conditions, probably acting as a molecular chaperone in an adaptive response to environmental stresses other than heat shock. Lacks autonomous chaperone activity; binds native substrates and targets them for recognition by DnaK. Its activity is inhibited by the binding of CbpM.</text>
</comment>
<evidence type="ECO:0000256" key="1">
    <source>
        <dbReference type="ARBA" id="ARBA00022490"/>
    </source>
</evidence>
<dbReference type="Pfam" id="PF00226">
    <property type="entry name" value="DnaJ"/>
    <property type="match status" value="1"/>
</dbReference>
<dbReference type="InterPro" id="IPR001623">
    <property type="entry name" value="DnaJ_domain"/>
</dbReference>
<dbReference type="KEGG" id="pge:LG71_05970"/>
<dbReference type="InterPro" id="IPR036869">
    <property type="entry name" value="J_dom_sf"/>
</dbReference>
<dbReference type="PROSITE" id="PS00636">
    <property type="entry name" value="DNAJ_1"/>
    <property type="match status" value="1"/>
</dbReference>
<dbReference type="PRINTS" id="PR00625">
    <property type="entry name" value="JDOMAIN"/>
</dbReference>
<dbReference type="GO" id="GO:0042026">
    <property type="term" value="P:protein refolding"/>
    <property type="evidence" value="ECO:0007669"/>
    <property type="project" value="TreeGrafter"/>
</dbReference>
<dbReference type="CDD" id="cd06257">
    <property type="entry name" value="DnaJ"/>
    <property type="match status" value="1"/>
</dbReference>
<comment type="subcellular location">
    <subcellularLocation>
        <location evidence="4">Cytoplasm</location>
        <location evidence="4">Nucleoid</location>
    </subcellularLocation>
</comment>
<dbReference type="Gene3D" id="1.20.5.460">
    <property type="entry name" value="Single helix bin"/>
    <property type="match status" value="1"/>
</dbReference>
<dbReference type="GO" id="GO:0005737">
    <property type="term" value="C:cytoplasm"/>
    <property type="evidence" value="ECO:0007669"/>
    <property type="project" value="UniProtKB-UniRule"/>
</dbReference>
<dbReference type="AlphaFoldDB" id="A0A089QYG0"/>
<dbReference type="EMBL" id="JAVDNV010000014">
    <property type="protein sequence ID" value="MDQ2311117.1"/>
    <property type="molecule type" value="Genomic_DNA"/>
</dbReference>
<dbReference type="eggNOG" id="COG0484">
    <property type="taxonomic scope" value="Bacteria"/>
</dbReference>
<dbReference type="GO" id="GO:0051082">
    <property type="term" value="F:unfolded protein binding"/>
    <property type="evidence" value="ECO:0007669"/>
    <property type="project" value="InterPro"/>
</dbReference>
<dbReference type="EMBL" id="LDZF01000006">
    <property type="protein sequence ID" value="KMK14775.1"/>
    <property type="molecule type" value="Genomic_DNA"/>
</dbReference>
<dbReference type="InterPro" id="IPR008971">
    <property type="entry name" value="HSP40/DnaJ_pept-bd"/>
</dbReference>
<dbReference type="GO" id="GO:0003681">
    <property type="term" value="F:bent DNA binding"/>
    <property type="evidence" value="ECO:0007669"/>
    <property type="project" value="UniProtKB-UniRule"/>
</dbReference>
<dbReference type="STRING" id="61647.LG71_05970"/>
<accession>A0A089QYG0</accession>
<evidence type="ECO:0000313" key="6">
    <source>
        <dbReference type="EMBL" id="EML1472134.1"/>
    </source>
</evidence>
<gene>
    <name evidence="4 6" type="primary">cbpA</name>
    <name evidence="7" type="ORF">ABW06_08060</name>
    <name evidence="6" type="ORF">QEG54_002876</name>
    <name evidence="8" type="ORF">RBJ30_18720</name>
</gene>
<evidence type="ECO:0000313" key="9">
    <source>
        <dbReference type="Proteomes" id="UP000036196"/>
    </source>
</evidence>
<dbReference type="PANTHER" id="PTHR43096">
    <property type="entry name" value="DNAJ HOMOLOG 1, MITOCHONDRIAL-RELATED"/>
    <property type="match status" value="1"/>
</dbReference>
<dbReference type="NCBIfam" id="NF007618">
    <property type="entry name" value="PRK10266.1"/>
    <property type="match status" value="1"/>
</dbReference>
<dbReference type="FunFam" id="2.60.260.20:FF:000008">
    <property type="entry name" value="Curved DNA-binding protein"/>
    <property type="match status" value="1"/>
</dbReference>
<dbReference type="PROSITE" id="PS50076">
    <property type="entry name" value="DNAJ_2"/>
    <property type="match status" value="1"/>
</dbReference>
<dbReference type="PATRIC" id="fig|61647.14.peg.958"/>
<name>A0A089QYG0_PLUGE</name>
<keyword evidence="1 4" id="KW-0963">Cytoplasm</keyword>
<organism evidence="7 9">
    <name type="scientific">Pluralibacter gergoviae</name>
    <name type="common">Enterobacter gergoviae</name>
    <dbReference type="NCBI Taxonomy" id="61647"/>
    <lineage>
        <taxon>Bacteria</taxon>
        <taxon>Pseudomonadati</taxon>
        <taxon>Pseudomonadota</taxon>
        <taxon>Gammaproteobacteria</taxon>
        <taxon>Enterobacterales</taxon>
        <taxon>Enterobacteriaceae</taxon>
        <taxon>Pluralibacter</taxon>
    </lineage>
</organism>
<feature type="domain" description="J" evidence="5">
    <location>
        <begin position="5"/>
        <end position="69"/>
    </location>
</feature>
<dbReference type="SUPFAM" id="SSF49493">
    <property type="entry name" value="HSP40/DnaJ peptide-binding domain"/>
    <property type="match status" value="2"/>
</dbReference>
<evidence type="ECO:0000313" key="8">
    <source>
        <dbReference type="EMBL" id="MDQ2311117.1"/>
    </source>
</evidence>
<proteinExistence type="inferred from homology"/>
<dbReference type="SMART" id="SM00271">
    <property type="entry name" value="DnaJ"/>
    <property type="match status" value="1"/>
</dbReference>
<dbReference type="Gene3D" id="2.60.260.20">
    <property type="entry name" value="Urease metallochaperone UreE, N-terminal domain"/>
    <property type="match status" value="2"/>
</dbReference>
<dbReference type="Proteomes" id="UP000036196">
    <property type="component" value="Unassembled WGS sequence"/>
</dbReference>
<reference evidence="7 9" key="1">
    <citation type="submission" date="2015-05" db="EMBL/GenBank/DDBJ databases">
        <title>Genome sequences of Pluralibacter gergoviae.</title>
        <authorList>
            <person name="Greninger A.L."/>
            <person name="Miller S."/>
        </authorList>
    </citation>
    <scope>NUCLEOTIDE SEQUENCE [LARGE SCALE GENOMIC DNA]</scope>
    <source>
        <strain evidence="7 9">JS81F13</strain>
    </source>
</reference>
<sequence>MELKDYYAIMGVKPTDDLKTIKTAYRRLARKYHPDVSKESDAEARFKEVAEAWEVLSDEQRRAEYDTLWAHRNDPQFQQRQSGQGQQQHNYSQQDFDDIFSSMFGQHARQSRQRPSARGHDVEFEVAVFLEETLEAHSRTISYSLPVYNAFGMIEEEIPKTLNVKIPAGVSDGQRIRLKGQGTPGENGGPAGDLWLVIHIAPHPLFDIVGHNLEIVVPLAPWEAALGAKVTVPTLKESVLITVPPGTQAGQKLRIKGKGLVSKQHAGDLFAVIKIVMPPKGDEQTAALWQQLKEAQSGFDPRKEWGKKHG</sequence>